<evidence type="ECO:0000313" key="4">
    <source>
        <dbReference type="Proteomes" id="UP000887159"/>
    </source>
</evidence>
<dbReference type="FunFam" id="3.30.70.270:FF:000003">
    <property type="entry name" value="Transposon Ty3-G Gag-Pol polyprotein"/>
    <property type="match status" value="1"/>
</dbReference>
<feature type="domain" description="Integrase catalytic" evidence="2">
    <location>
        <begin position="253"/>
        <end position="345"/>
    </location>
</feature>
<evidence type="ECO:0000256" key="1">
    <source>
        <dbReference type="SAM" id="MobiDB-lite"/>
    </source>
</evidence>
<dbReference type="GO" id="GO:0042575">
    <property type="term" value="C:DNA polymerase complex"/>
    <property type="evidence" value="ECO:0007669"/>
    <property type="project" value="UniProtKB-ARBA"/>
</dbReference>
<keyword evidence="4" id="KW-1185">Reference proteome</keyword>
<dbReference type="Gene3D" id="3.30.70.270">
    <property type="match status" value="1"/>
</dbReference>
<dbReference type="Proteomes" id="UP000887159">
    <property type="component" value="Unassembled WGS sequence"/>
</dbReference>
<evidence type="ECO:0000259" key="2">
    <source>
        <dbReference type="PROSITE" id="PS50994"/>
    </source>
</evidence>
<organism evidence="3 4">
    <name type="scientific">Trichonephila clavipes</name>
    <name type="common">Golden silk orbweaver</name>
    <name type="synonym">Nephila clavipes</name>
    <dbReference type="NCBI Taxonomy" id="2585209"/>
    <lineage>
        <taxon>Eukaryota</taxon>
        <taxon>Metazoa</taxon>
        <taxon>Ecdysozoa</taxon>
        <taxon>Arthropoda</taxon>
        <taxon>Chelicerata</taxon>
        <taxon>Arachnida</taxon>
        <taxon>Araneae</taxon>
        <taxon>Araneomorphae</taxon>
        <taxon>Entelegynae</taxon>
        <taxon>Araneoidea</taxon>
        <taxon>Nephilidae</taxon>
        <taxon>Trichonephila</taxon>
    </lineage>
</organism>
<dbReference type="SUPFAM" id="SSF56672">
    <property type="entry name" value="DNA/RNA polymerases"/>
    <property type="match status" value="1"/>
</dbReference>
<dbReference type="InterPro" id="IPR036397">
    <property type="entry name" value="RNaseH_sf"/>
</dbReference>
<accession>A0A8X7BDM9</accession>
<feature type="region of interest" description="Disordered" evidence="1">
    <location>
        <begin position="433"/>
        <end position="609"/>
    </location>
</feature>
<dbReference type="InterPro" id="IPR050951">
    <property type="entry name" value="Retrovirus_Pol_polyprotein"/>
</dbReference>
<dbReference type="Gene3D" id="3.30.420.10">
    <property type="entry name" value="Ribonuclease H-like superfamily/Ribonuclease H"/>
    <property type="match status" value="1"/>
</dbReference>
<dbReference type="PANTHER" id="PTHR37984">
    <property type="entry name" value="PROTEIN CBG26694"/>
    <property type="match status" value="1"/>
</dbReference>
<comment type="caution">
    <text evidence="3">The sequence shown here is derived from an EMBL/GenBank/DDBJ whole genome shotgun (WGS) entry which is preliminary data.</text>
</comment>
<feature type="region of interest" description="Disordered" evidence="1">
    <location>
        <begin position="622"/>
        <end position="651"/>
    </location>
</feature>
<dbReference type="InterPro" id="IPR000477">
    <property type="entry name" value="RT_dom"/>
</dbReference>
<name>A0A8X7BDM9_TRICX</name>
<dbReference type="Pfam" id="PF00078">
    <property type="entry name" value="RVT_1"/>
    <property type="match status" value="1"/>
</dbReference>
<dbReference type="PANTHER" id="PTHR37984:SF5">
    <property type="entry name" value="PROTEIN NYNRIN-LIKE"/>
    <property type="match status" value="1"/>
</dbReference>
<dbReference type="InterPro" id="IPR001584">
    <property type="entry name" value="Integrase_cat-core"/>
</dbReference>
<sequence>MTPVDLPYVPILLNENIHYSPVGHGSGEIFYIRGGLSQIFFYRPHQKTKDRVVTAQGAPSGHFGIDFMKKSKLTLDFDKKSLIIPDDQIKQLPKKEKPVEIDLSDAKLGAAPNFQKAIDMILKSVLGRFVMVYMDDVIITSQSFNEHTDHLNQVFTLLRDAGLTLHKDKCHFARDKLRYLGLIISNEGIETDDNKVKAITEMKPPKNNKEMSKILGMAGWYQKFIPHYADICEPSCRLKKKGLNLISRRKHRMLLINDNGPQFISDVFEHLSHRLDIKHTKTVTYRPQANLTERVNRNLVQMIACFVEENHDNWGRFLHEFFFTLRTTVNESTGKIPAELCLGKMIITPFRKLVRVTEGAEYVGGNIVKLFDEARQNMRKQHKTWEKYYNRKRRGVNIKVNDLVLVQTHFISAEGVYHPRQSDTISFDSNDETLYEGKRSSNGSSRSHPGKSKSSRKTLSDDSKGRKSNKGTAGLEDLGLKRKVRSNGPVEKNDKKRSKICRKTSLQGSKHGDQKRPTPVSPHGIKRTVPSSITSRNHKYRRPNNPSQGPESSPSHQLDIRQSNPPTEESRQGARVLYDRAWATRTTPRKGHSAAEGRPVRSRQTTAVRSCPYYLRSRLKEPEGIQEEQRALGSTVYRRTASGEGASAWKP</sequence>
<feature type="compositionally biased region" description="Polar residues" evidence="1">
    <location>
        <begin position="544"/>
        <end position="567"/>
    </location>
</feature>
<dbReference type="PROSITE" id="PS50994">
    <property type="entry name" value="INTEGRASE"/>
    <property type="match status" value="1"/>
</dbReference>
<dbReference type="InterPro" id="IPR043502">
    <property type="entry name" value="DNA/RNA_pol_sf"/>
</dbReference>
<evidence type="ECO:0000313" key="3">
    <source>
        <dbReference type="EMBL" id="GFY28006.1"/>
    </source>
</evidence>
<dbReference type="SUPFAM" id="SSF53098">
    <property type="entry name" value="Ribonuclease H-like"/>
    <property type="match status" value="1"/>
</dbReference>
<gene>
    <name evidence="3" type="primary">pol</name>
    <name evidence="3" type="ORF">TNCV_4563591</name>
</gene>
<dbReference type="InterPro" id="IPR012337">
    <property type="entry name" value="RNaseH-like_sf"/>
</dbReference>
<dbReference type="AlphaFoldDB" id="A0A8X7BDM9"/>
<dbReference type="GO" id="GO:0071897">
    <property type="term" value="P:DNA biosynthetic process"/>
    <property type="evidence" value="ECO:0007669"/>
    <property type="project" value="UniProtKB-ARBA"/>
</dbReference>
<dbReference type="GO" id="GO:0015074">
    <property type="term" value="P:DNA integration"/>
    <property type="evidence" value="ECO:0007669"/>
    <property type="project" value="InterPro"/>
</dbReference>
<reference evidence="3" key="1">
    <citation type="submission" date="2020-08" db="EMBL/GenBank/DDBJ databases">
        <title>Multicomponent nature underlies the extraordinary mechanical properties of spider dragline silk.</title>
        <authorList>
            <person name="Kono N."/>
            <person name="Nakamura H."/>
            <person name="Mori M."/>
            <person name="Yoshida Y."/>
            <person name="Ohtoshi R."/>
            <person name="Malay A.D."/>
            <person name="Moran D.A.P."/>
            <person name="Tomita M."/>
            <person name="Numata K."/>
            <person name="Arakawa K."/>
        </authorList>
    </citation>
    <scope>NUCLEOTIDE SEQUENCE</scope>
</reference>
<dbReference type="EMBL" id="BMAU01021382">
    <property type="protein sequence ID" value="GFY28006.1"/>
    <property type="molecule type" value="Genomic_DNA"/>
</dbReference>
<dbReference type="CDD" id="cd01647">
    <property type="entry name" value="RT_LTR"/>
    <property type="match status" value="1"/>
</dbReference>
<dbReference type="InterPro" id="IPR043128">
    <property type="entry name" value="Rev_trsase/Diguanyl_cyclase"/>
</dbReference>
<dbReference type="GO" id="GO:0003676">
    <property type="term" value="F:nucleic acid binding"/>
    <property type="evidence" value="ECO:0007669"/>
    <property type="project" value="InterPro"/>
</dbReference>
<protein>
    <submittedName>
        <fullName evidence="3">Retrovirus-related Pol polyprotein from transposon 297</fullName>
    </submittedName>
</protein>
<proteinExistence type="predicted"/>